<dbReference type="Proteomes" id="UP000076967">
    <property type="component" value="Unassembled WGS sequence"/>
</dbReference>
<reference evidence="1 2" key="1">
    <citation type="submission" date="2016-03" db="EMBL/GenBank/DDBJ databases">
        <title>Draft genome sequence of Paenibacillus glacialis DSM 22343.</title>
        <authorList>
            <person name="Shin S.-K."/>
            <person name="Yi H."/>
        </authorList>
    </citation>
    <scope>NUCLEOTIDE SEQUENCE [LARGE SCALE GENOMIC DNA]</scope>
    <source>
        <strain evidence="1 2">DSM 22343</strain>
    </source>
</reference>
<organism evidence="1 2">
    <name type="scientific">Paenibacillus glacialis</name>
    <dbReference type="NCBI Taxonomy" id="494026"/>
    <lineage>
        <taxon>Bacteria</taxon>
        <taxon>Bacillati</taxon>
        <taxon>Bacillota</taxon>
        <taxon>Bacilli</taxon>
        <taxon>Bacillales</taxon>
        <taxon>Paenibacillaceae</taxon>
        <taxon>Paenibacillus</taxon>
    </lineage>
</organism>
<name>A0A168N2I3_9BACL</name>
<gene>
    <name evidence="1" type="ORF">PGLA_03415</name>
</gene>
<proteinExistence type="predicted"/>
<accession>A0A168N2I3</accession>
<dbReference type="OrthoDB" id="307112at2"/>
<dbReference type="AlphaFoldDB" id="A0A168N2I3"/>
<comment type="caution">
    <text evidence="1">The sequence shown here is derived from an EMBL/GenBank/DDBJ whole genome shotgun (WGS) entry which is preliminary data.</text>
</comment>
<evidence type="ECO:0000313" key="1">
    <source>
        <dbReference type="EMBL" id="OAB45316.1"/>
    </source>
</evidence>
<dbReference type="STRING" id="494026.PGLA_03415"/>
<dbReference type="RefSeq" id="WP_068528705.1">
    <property type="nucleotide sequence ID" value="NZ_LVJH01000003.1"/>
</dbReference>
<dbReference type="EMBL" id="LVJH01000003">
    <property type="protein sequence ID" value="OAB45316.1"/>
    <property type="molecule type" value="Genomic_DNA"/>
</dbReference>
<sequence length="117" mass="13313">MAGFTVLENLAKNSNVIGARYANHLDGEDQGIYYQIKYKNHDGIVWKVDMWLMGHDHPGPCARDLVGPLQRVLNDQTREASTSRINLMETEASGTRTGRKTKLWSQERGYINSTIYK</sequence>
<keyword evidence="2" id="KW-1185">Reference proteome</keyword>
<protein>
    <submittedName>
        <fullName evidence="1">Uncharacterized protein</fullName>
    </submittedName>
</protein>
<evidence type="ECO:0000313" key="2">
    <source>
        <dbReference type="Proteomes" id="UP000076967"/>
    </source>
</evidence>